<evidence type="ECO:0000313" key="2">
    <source>
        <dbReference type="EMBL" id="GAA4787147.1"/>
    </source>
</evidence>
<proteinExistence type="predicted"/>
<keyword evidence="1" id="KW-1133">Transmembrane helix</keyword>
<sequence length="257" mass="26097">MTPGRLSRAARAAMFAAVCVVLAAVGHVLMSGTDLPGWALLSAFAGTVGAAWCLAGRERGLPTVTGAAVAVQAALHTAFSLVQAAGRPPAPAGGSFAREWADFLMCGSGPAGSMPLREAMRIVDGAGLGAMVSRPPPGAPVADPHAGHTVHGAGSAWAGAGHEMAGMSASGMLAAHLLAAVLAGLWLAYTERGVFRLLRALAHWVWAPLRVLLGLPVRTPHRSGVRPRPGTGARVLRGRLLAHSLTSRGPPAEPAVL</sequence>
<keyword evidence="3" id="KW-1185">Reference proteome</keyword>
<evidence type="ECO:0000313" key="3">
    <source>
        <dbReference type="Proteomes" id="UP001501147"/>
    </source>
</evidence>
<protein>
    <recommendedName>
        <fullName evidence="4">Integral membrane protein</fullName>
    </recommendedName>
</protein>
<feature type="transmembrane region" description="Helical" evidence="1">
    <location>
        <begin position="171"/>
        <end position="189"/>
    </location>
</feature>
<organism evidence="2 3">
    <name type="scientific">Streptomyces sanyensis</name>
    <dbReference type="NCBI Taxonomy" id="568869"/>
    <lineage>
        <taxon>Bacteria</taxon>
        <taxon>Bacillati</taxon>
        <taxon>Actinomycetota</taxon>
        <taxon>Actinomycetes</taxon>
        <taxon>Kitasatosporales</taxon>
        <taxon>Streptomycetaceae</taxon>
        <taxon>Streptomyces</taxon>
    </lineage>
</organism>
<accession>A0ABP9AYJ0</accession>
<evidence type="ECO:0008006" key="4">
    <source>
        <dbReference type="Google" id="ProtNLM"/>
    </source>
</evidence>
<feature type="transmembrane region" description="Helical" evidence="1">
    <location>
        <begin position="35"/>
        <end position="55"/>
    </location>
</feature>
<dbReference type="Proteomes" id="UP001501147">
    <property type="component" value="Unassembled WGS sequence"/>
</dbReference>
<keyword evidence="1" id="KW-0812">Transmembrane</keyword>
<reference evidence="3" key="1">
    <citation type="journal article" date="2019" name="Int. J. Syst. Evol. Microbiol.">
        <title>The Global Catalogue of Microorganisms (GCM) 10K type strain sequencing project: providing services to taxonomists for standard genome sequencing and annotation.</title>
        <authorList>
            <consortium name="The Broad Institute Genomics Platform"/>
            <consortium name="The Broad Institute Genome Sequencing Center for Infectious Disease"/>
            <person name="Wu L."/>
            <person name="Ma J."/>
        </authorList>
    </citation>
    <scope>NUCLEOTIDE SEQUENCE [LARGE SCALE GENOMIC DNA]</scope>
    <source>
        <strain evidence="3">JCM 18324</strain>
    </source>
</reference>
<keyword evidence="1" id="KW-0472">Membrane</keyword>
<feature type="transmembrane region" description="Helical" evidence="1">
    <location>
        <begin position="12"/>
        <end position="29"/>
    </location>
</feature>
<evidence type="ECO:0000256" key="1">
    <source>
        <dbReference type="SAM" id="Phobius"/>
    </source>
</evidence>
<gene>
    <name evidence="2" type="ORF">GCM10023329_42630</name>
</gene>
<comment type="caution">
    <text evidence="2">The sequence shown here is derived from an EMBL/GenBank/DDBJ whole genome shotgun (WGS) entry which is preliminary data.</text>
</comment>
<dbReference type="EMBL" id="BAABJV010000012">
    <property type="protein sequence ID" value="GAA4787147.1"/>
    <property type="molecule type" value="Genomic_DNA"/>
</dbReference>
<name>A0ABP9AYJ0_9ACTN</name>
<dbReference type="RefSeq" id="WP_345615031.1">
    <property type="nucleotide sequence ID" value="NZ_BAABJV010000012.1"/>
</dbReference>